<dbReference type="EMBL" id="BARS01042183">
    <property type="protein sequence ID" value="GAG40117.1"/>
    <property type="molecule type" value="Genomic_DNA"/>
</dbReference>
<gene>
    <name evidence="1" type="ORF">S01H1_64032</name>
</gene>
<feature type="non-terminal residue" evidence="1">
    <location>
        <position position="1"/>
    </location>
</feature>
<dbReference type="AlphaFoldDB" id="X0XY47"/>
<protein>
    <submittedName>
        <fullName evidence="1">Uncharacterized protein</fullName>
    </submittedName>
</protein>
<reference evidence="1" key="1">
    <citation type="journal article" date="2014" name="Front. Microbiol.">
        <title>High frequency of phylogenetically diverse reductive dehalogenase-homologous genes in deep subseafloor sedimentary metagenomes.</title>
        <authorList>
            <person name="Kawai M."/>
            <person name="Futagami T."/>
            <person name="Toyoda A."/>
            <person name="Takaki Y."/>
            <person name="Nishi S."/>
            <person name="Hori S."/>
            <person name="Arai W."/>
            <person name="Tsubouchi T."/>
            <person name="Morono Y."/>
            <person name="Uchiyama I."/>
            <person name="Ito T."/>
            <person name="Fujiyama A."/>
            <person name="Inagaki F."/>
            <person name="Takami H."/>
        </authorList>
    </citation>
    <scope>NUCLEOTIDE SEQUENCE</scope>
    <source>
        <strain evidence="1">Expedition CK06-06</strain>
    </source>
</reference>
<comment type="caution">
    <text evidence="1">The sequence shown here is derived from an EMBL/GenBank/DDBJ whole genome shotgun (WGS) entry which is preliminary data.</text>
</comment>
<name>X0XY47_9ZZZZ</name>
<accession>X0XY47</accession>
<sequence length="122" mass="14244">GSSVHISLMKADRKIKQNFSDISEKAFLDYGSRLYAKDRVRDLQTESYHQLNQYILRQPYNKDSWCNGVFLTQKGHNLLKGVVEIADYYNFDDSDIQTDYYSVNFSLNLNLGKWNKAFIDGE</sequence>
<organism evidence="1">
    <name type="scientific">marine sediment metagenome</name>
    <dbReference type="NCBI Taxonomy" id="412755"/>
    <lineage>
        <taxon>unclassified sequences</taxon>
        <taxon>metagenomes</taxon>
        <taxon>ecological metagenomes</taxon>
    </lineage>
</organism>
<proteinExistence type="predicted"/>
<evidence type="ECO:0000313" key="1">
    <source>
        <dbReference type="EMBL" id="GAG40117.1"/>
    </source>
</evidence>